<feature type="transmembrane region" description="Helical" evidence="5">
    <location>
        <begin position="213"/>
        <end position="237"/>
    </location>
</feature>
<keyword evidence="4 5" id="KW-0472">Membrane</keyword>
<feature type="domain" description="Sugar phosphate transporter" evidence="6">
    <location>
        <begin position="15"/>
        <end position="288"/>
    </location>
</feature>
<dbReference type="PANTHER" id="PTHR11132">
    <property type="entry name" value="SOLUTE CARRIER FAMILY 35"/>
    <property type="match status" value="1"/>
</dbReference>
<feature type="transmembrane region" description="Helical" evidence="5">
    <location>
        <begin position="249"/>
        <end position="265"/>
    </location>
</feature>
<evidence type="ECO:0000313" key="8">
    <source>
        <dbReference type="RefSeq" id="XP_017877659.1"/>
    </source>
</evidence>
<feature type="transmembrane region" description="Helical" evidence="5">
    <location>
        <begin position="124"/>
        <end position="142"/>
    </location>
</feature>
<evidence type="ECO:0000256" key="4">
    <source>
        <dbReference type="ARBA" id="ARBA00023136"/>
    </source>
</evidence>
<evidence type="ECO:0000256" key="5">
    <source>
        <dbReference type="SAM" id="Phobius"/>
    </source>
</evidence>
<keyword evidence="3 5" id="KW-1133">Transmembrane helix</keyword>
<dbReference type="Proteomes" id="UP000694925">
    <property type="component" value="Unplaced"/>
</dbReference>
<reference evidence="8" key="1">
    <citation type="submission" date="2025-08" db="UniProtKB">
        <authorList>
            <consortium name="RefSeq"/>
        </authorList>
    </citation>
    <scope>IDENTIFICATION</scope>
    <source>
        <tissue evidence="8">Whole body</tissue>
    </source>
</reference>
<feature type="transmembrane region" description="Helical" evidence="5">
    <location>
        <begin position="182"/>
        <end position="201"/>
    </location>
</feature>
<comment type="subcellular location">
    <subcellularLocation>
        <location evidence="1">Membrane</location>
        <topology evidence="1">Multi-pass membrane protein</topology>
    </subcellularLocation>
</comment>
<dbReference type="Pfam" id="PF03151">
    <property type="entry name" value="TPT"/>
    <property type="match status" value="1"/>
</dbReference>
<keyword evidence="2 5" id="KW-0812">Transmembrane</keyword>
<dbReference type="SUPFAM" id="SSF103481">
    <property type="entry name" value="Multidrug resistance efflux transporter EmrE"/>
    <property type="match status" value="1"/>
</dbReference>
<evidence type="ECO:0000256" key="1">
    <source>
        <dbReference type="ARBA" id="ARBA00004141"/>
    </source>
</evidence>
<feature type="transmembrane region" description="Helical" evidence="5">
    <location>
        <begin position="7"/>
        <end position="30"/>
    </location>
</feature>
<proteinExistence type="predicted"/>
<dbReference type="RefSeq" id="XP_017877659.1">
    <property type="nucleotide sequence ID" value="XM_018022170.2"/>
</dbReference>
<feature type="transmembrane region" description="Helical" evidence="5">
    <location>
        <begin position="271"/>
        <end position="290"/>
    </location>
</feature>
<dbReference type="InterPro" id="IPR037185">
    <property type="entry name" value="EmrE-like"/>
</dbReference>
<dbReference type="KEGG" id="ccal:108623581"/>
<feature type="transmembrane region" description="Helical" evidence="5">
    <location>
        <begin position="67"/>
        <end position="88"/>
    </location>
</feature>
<keyword evidence="7" id="KW-1185">Reference proteome</keyword>
<name>A0AAJ7N5C9_9HYME</name>
<dbReference type="GO" id="GO:0016020">
    <property type="term" value="C:membrane"/>
    <property type="evidence" value="ECO:0007669"/>
    <property type="project" value="UniProtKB-SubCell"/>
</dbReference>
<dbReference type="InterPro" id="IPR004853">
    <property type="entry name" value="Sugar_P_trans_dom"/>
</dbReference>
<feature type="transmembrane region" description="Helical" evidence="5">
    <location>
        <begin position="36"/>
        <end position="55"/>
    </location>
</feature>
<evidence type="ECO:0000313" key="7">
    <source>
        <dbReference type="Proteomes" id="UP000694925"/>
    </source>
</evidence>
<sequence>MRLNKGIVTAFQLILNVFFSILIILLNKWLYVNIGFPNITLSMIHFTITFIGLIISEKFDVFCIKDIAIKEIFFISMIFCGSVVFTNLSLAENTVSTYQMAKMLITPCAVIMQIILYKKHFSTLVRITLVPITLGVVVTLYHDMQLNFIKTVYAVVGVLLTSLYQVMVNRKQREFQMDPMQLLYYQAPISAVLLFFVVPLLEPLEQTFARGWSLIETALVLVSGIVTFLVNLTSYWFIGKTTPLTYSMVGYYKFCLILLSSSLVFEETLCIYQALGIILTLAGTILYSHVKMRDTQAVQNKDKEKRPLYSI</sequence>
<dbReference type="GeneID" id="108623581"/>
<evidence type="ECO:0000259" key="6">
    <source>
        <dbReference type="Pfam" id="PF03151"/>
    </source>
</evidence>
<protein>
    <submittedName>
        <fullName evidence="8">Solute carrier family 35 member E3-like isoform X1</fullName>
    </submittedName>
</protein>
<accession>A0AAJ7N5C9</accession>
<gene>
    <name evidence="8" type="primary">LOC108623581</name>
</gene>
<organism evidence="7 8">
    <name type="scientific">Ceratina calcarata</name>
    <dbReference type="NCBI Taxonomy" id="156304"/>
    <lineage>
        <taxon>Eukaryota</taxon>
        <taxon>Metazoa</taxon>
        <taxon>Ecdysozoa</taxon>
        <taxon>Arthropoda</taxon>
        <taxon>Hexapoda</taxon>
        <taxon>Insecta</taxon>
        <taxon>Pterygota</taxon>
        <taxon>Neoptera</taxon>
        <taxon>Endopterygota</taxon>
        <taxon>Hymenoptera</taxon>
        <taxon>Apocrita</taxon>
        <taxon>Aculeata</taxon>
        <taxon>Apoidea</taxon>
        <taxon>Anthophila</taxon>
        <taxon>Apidae</taxon>
        <taxon>Ceratina</taxon>
        <taxon>Zadontomerus</taxon>
    </lineage>
</organism>
<evidence type="ECO:0000256" key="3">
    <source>
        <dbReference type="ARBA" id="ARBA00022989"/>
    </source>
</evidence>
<feature type="transmembrane region" description="Helical" evidence="5">
    <location>
        <begin position="148"/>
        <end position="170"/>
    </location>
</feature>
<feature type="transmembrane region" description="Helical" evidence="5">
    <location>
        <begin position="100"/>
        <end position="117"/>
    </location>
</feature>
<dbReference type="AlphaFoldDB" id="A0AAJ7N5C9"/>
<evidence type="ECO:0000256" key="2">
    <source>
        <dbReference type="ARBA" id="ARBA00022692"/>
    </source>
</evidence>
<dbReference type="InterPro" id="IPR050186">
    <property type="entry name" value="TPT_transporter"/>
</dbReference>